<dbReference type="GeneID" id="7195318"/>
<feature type="compositionally biased region" description="Basic residues" evidence="6">
    <location>
        <begin position="518"/>
        <end position="531"/>
    </location>
</feature>
<sequence length="531" mass="58419">MSKSRAPFRMPRDSPDDSVPQAAAKTNLLAWNQLGLWTELVEAMARLELQTPTPVQQLAIPELLKEPPQHLAFLAATGSGKTLAYALPLLQMLKQGEVFADYERRPKRPRLLILVPTRELVVQITSVIKSVSHSIKLSSCSITGGEDYGVQRRQLNRPIDVVVATPGRLTKHWKDSNLFLGSLEHIVVDEMDTMLEQGFYRELRQLLYPVLYHKQADQEINVEQDLDAKAPRIVLTSATMTQQIQKIIGDSDNKKNLVNAKRHHRKVEDAGFQVKVPMVLPRTKVLKAAGLHKTVPRLQQVFVDVGATDKLSLLVDIVSSGGSGAAVAASLTDQQALTMIFCNTAASCRAAQFALSEARIESLAYHGDLNSAMRSENLKRFRAAGKKNCDNALAEEPRVLVCTDLAARGLDVPQVDHIVMFDFPLNALDYLHRSGRTARGVGGDRTGNGRVTALISKRDKVLANAIEQAVLRGDTLDGLSSRKSDYLPGARLGNQGRPVNKKNTARRGGGSFAQGKKEQKRKSSSSRGPRR</sequence>
<evidence type="ECO:0000259" key="8">
    <source>
        <dbReference type="PROSITE" id="PS51194"/>
    </source>
</evidence>
<evidence type="ECO:0000259" key="7">
    <source>
        <dbReference type="PROSITE" id="PS51192"/>
    </source>
</evidence>
<dbReference type="EMBL" id="CM000622">
    <property type="protein sequence ID" value="EEC44804.1"/>
    <property type="molecule type" value="Genomic_DNA"/>
</dbReference>
<feature type="region of interest" description="Disordered" evidence="6">
    <location>
        <begin position="482"/>
        <end position="531"/>
    </location>
</feature>
<dbReference type="InParanoid" id="B7G9F1"/>
<keyword evidence="11" id="KW-1185">Reference proteome</keyword>
<evidence type="ECO:0000256" key="6">
    <source>
        <dbReference type="SAM" id="MobiDB-lite"/>
    </source>
</evidence>
<feature type="region of interest" description="Disordered" evidence="6">
    <location>
        <begin position="1"/>
        <end position="20"/>
    </location>
</feature>
<dbReference type="PROSITE" id="PS51192">
    <property type="entry name" value="HELICASE_ATP_BIND_1"/>
    <property type="match status" value="1"/>
</dbReference>
<dbReference type="InterPro" id="IPR001650">
    <property type="entry name" value="Helicase_C-like"/>
</dbReference>
<dbReference type="SUPFAM" id="SSF52540">
    <property type="entry name" value="P-loop containing nucleoside triphosphate hydrolases"/>
    <property type="match status" value="1"/>
</dbReference>
<dbReference type="RefSeq" id="XP_002183622.1">
    <property type="nucleotide sequence ID" value="XM_002183586.1"/>
</dbReference>
<evidence type="ECO:0000259" key="9">
    <source>
        <dbReference type="PROSITE" id="PS51195"/>
    </source>
</evidence>
<dbReference type="GO" id="GO:0003724">
    <property type="term" value="F:RNA helicase activity"/>
    <property type="evidence" value="ECO:0007669"/>
    <property type="project" value="InterPro"/>
</dbReference>
<reference evidence="10 11" key="1">
    <citation type="journal article" date="2008" name="Nature">
        <title>The Phaeodactylum genome reveals the evolutionary history of diatom genomes.</title>
        <authorList>
            <person name="Bowler C."/>
            <person name="Allen A.E."/>
            <person name="Badger J.H."/>
            <person name="Grimwood J."/>
            <person name="Jabbari K."/>
            <person name="Kuo A."/>
            <person name="Maheswari U."/>
            <person name="Martens C."/>
            <person name="Maumus F."/>
            <person name="Otillar R.P."/>
            <person name="Rayko E."/>
            <person name="Salamov A."/>
            <person name="Vandepoele K."/>
            <person name="Beszteri B."/>
            <person name="Gruber A."/>
            <person name="Heijde M."/>
            <person name="Katinka M."/>
            <person name="Mock T."/>
            <person name="Valentin K."/>
            <person name="Verret F."/>
            <person name="Berges J.A."/>
            <person name="Brownlee C."/>
            <person name="Cadoret J.P."/>
            <person name="Chiovitti A."/>
            <person name="Choi C.J."/>
            <person name="Coesel S."/>
            <person name="De Martino A."/>
            <person name="Detter J.C."/>
            <person name="Durkin C."/>
            <person name="Falciatore A."/>
            <person name="Fournet J."/>
            <person name="Haruta M."/>
            <person name="Huysman M.J."/>
            <person name="Jenkins B.D."/>
            <person name="Jiroutova K."/>
            <person name="Jorgensen R.E."/>
            <person name="Joubert Y."/>
            <person name="Kaplan A."/>
            <person name="Kroger N."/>
            <person name="Kroth P.G."/>
            <person name="La Roche J."/>
            <person name="Lindquist E."/>
            <person name="Lommer M."/>
            <person name="Martin-Jezequel V."/>
            <person name="Lopez P.J."/>
            <person name="Lucas S."/>
            <person name="Mangogna M."/>
            <person name="McGinnis K."/>
            <person name="Medlin L.K."/>
            <person name="Montsant A."/>
            <person name="Oudot-Le Secq M.P."/>
            <person name="Napoli C."/>
            <person name="Obornik M."/>
            <person name="Parker M.S."/>
            <person name="Petit J.L."/>
            <person name="Porcel B.M."/>
            <person name="Poulsen N."/>
            <person name="Robison M."/>
            <person name="Rychlewski L."/>
            <person name="Rynearson T.A."/>
            <person name="Schmutz J."/>
            <person name="Shapiro H."/>
            <person name="Siaut M."/>
            <person name="Stanley M."/>
            <person name="Sussman M.R."/>
            <person name="Taylor A.R."/>
            <person name="Vardi A."/>
            <person name="von Dassow P."/>
            <person name="Vyverman W."/>
            <person name="Willis A."/>
            <person name="Wyrwicz L.S."/>
            <person name="Rokhsar D.S."/>
            <person name="Weissenbach J."/>
            <person name="Armbrust E.V."/>
            <person name="Green B.R."/>
            <person name="Van de Peer Y."/>
            <person name="Grigoriev I.V."/>
        </authorList>
    </citation>
    <scope>NUCLEOTIDE SEQUENCE [LARGE SCALE GENOMIC DNA]</scope>
    <source>
        <strain evidence="10 11">CCAP 1055/1</strain>
    </source>
</reference>
<evidence type="ECO:0000256" key="1">
    <source>
        <dbReference type="ARBA" id="ARBA00022741"/>
    </source>
</evidence>
<name>B7G9F1_PHATC</name>
<proteinExistence type="predicted"/>
<accession>B7G9F1</accession>
<feature type="short sequence motif" description="Q motif" evidence="5">
    <location>
        <begin position="29"/>
        <end position="57"/>
    </location>
</feature>
<dbReference type="Pfam" id="PF00271">
    <property type="entry name" value="Helicase_C"/>
    <property type="match status" value="1"/>
</dbReference>
<dbReference type="Proteomes" id="UP000000759">
    <property type="component" value="Chromosome 20"/>
</dbReference>
<dbReference type="PROSITE" id="PS51195">
    <property type="entry name" value="Q_MOTIF"/>
    <property type="match status" value="1"/>
</dbReference>
<keyword evidence="3" id="KW-0347">Helicase</keyword>
<dbReference type="CDD" id="cd18787">
    <property type="entry name" value="SF2_C_DEAD"/>
    <property type="match status" value="1"/>
</dbReference>
<feature type="domain" description="Helicase ATP-binding" evidence="7">
    <location>
        <begin position="62"/>
        <end position="258"/>
    </location>
</feature>
<dbReference type="STRING" id="556484.B7G9F1"/>
<dbReference type="InterPro" id="IPR027417">
    <property type="entry name" value="P-loop_NTPase"/>
</dbReference>
<dbReference type="PANTHER" id="PTHR47960">
    <property type="entry name" value="DEAD-BOX ATP-DEPENDENT RNA HELICASE 50"/>
    <property type="match status" value="1"/>
</dbReference>
<feature type="domain" description="Helicase C-terminal" evidence="8">
    <location>
        <begin position="330"/>
        <end position="487"/>
    </location>
</feature>
<dbReference type="SMART" id="SM00487">
    <property type="entry name" value="DEXDc"/>
    <property type="match status" value="1"/>
</dbReference>
<evidence type="ECO:0000256" key="2">
    <source>
        <dbReference type="ARBA" id="ARBA00022801"/>
    </source>
</evidence>
<protein>
    <submittedName>
        <fullName evidence="10">Uncharacterized protein</fullName>
    </submittedName>
</protein>
<dbReference type="AlphaFoldDB" id="B7G9F1"/>
<feature type="domain" description="DEAD-box RNA helicase Q" evidence="9">
    <location>
        <begin position="29"/>
        <end position="57"/>
    </location>
</feature>
<dbReference type="OrthoDB" id="10256233at2759"/>
<dbReference type="OMA" id="NGDMLMK"/>
<dbReference type="eggNOG" id="KOG0331">
    <property type="taxonomic scope" value="Eukaryota"/>
</dbReference>
<dbReference type="InterPro" id="IPR014014">
    <property type="entry name" value="RNA_helicase_DEAD_Q_motif"/>
</dbReference>
<dbReference type="GO" id="GO:0016787">
    <property type="term" value="F:hydrolase activity"/>
    <property type="evidence" value="ECO:0007669"/>
    <property type="project" value="UniProtKB-KW"/>
</dbReference>
<evidence type="ECO:0000313" key="10">
    <source>
        <dbReference type="EMBL" id="EEC44804.1"/>
    </source>
</evidence>
<dbReference type="SMART" id="SM00490">
    <property type="entry name" value="HELICc"/>
    <property type="match status" value="1"/>
</dbReference>
<dbReference type="HOGENOM" id="CLU_420671_0_0_1"/>
<gene>
    <name evidence="10" type="ORF">PHATRDRAFT_39714</name>
</gene>
<dbReference type="InterPro" id="IPR014001">
    <property type="entry name" value="Helicase_ATP-bd"/>
</dbReference>
<organism evidence="10 11">
    <name type="scientific">Phaeodactylum tricornutum (strain CCAP 1055/1)</name>
    <dbReference type="NCBI Taxonomy" id="556484"/>
    <lineage>
        <taxon>Eukaryota</taxon>
        <taxon>Sar</taxon>
        <taxon>Stramenopiles</taxon>
        <taxon>Ochrophyta</taxon>
        <taxon>Bacillariophyta</taxon>
        <taxon>Bacillariophyceae</taxon>
        <taxon>Bacillariophycidae</taxon>
        <taxon>Naviculales</taxon>
        <taxon>Phaeodactylaceae</taxon>
        <taxon>Phaeodactylum</taxon>
    </lineage>
</organism>
<dbReference type="PaxDb" id="2850-Phatr39714"/>
<evidence type="ECO:0000256" key="5">
    <source>
        <dbReference type="PROSITE-ProRule" id="PRU00552"/>
    </source>
</evidence>
<evidence type="ECO:0000256" key="3">
    <source>
        <dbReference type="ARBA" id="ARBA00022806"/>
    </source>
</evidence>
<reference evidence="11" key="2">
    <citation type="submission" date="2008-08" db="EMBL/GenBank/DDBJ databases">
        <authorList>
            <consortium name="Diatom Consortium"/>
            <person name="Grigoriev I."/>
            <person name="Grimwood J."/>
            <person name="Kuo A."/>
            <person name="Otillar R.P."/>
            <person name="Salamov A."/>
            <person name="Detter J.C."/>
            <person name="Lindquist E."/>
            <person name="Shapiro H."/>
            <person name="Lucas S."/>
            <person name="Glavina del Rio T."/>
            <person name="Pitluck S."/>
            <person name="Rokhsar D."/>
            <person name="Bowler C."/>
        </authorList>
    </citation>
    <scope>GENOME REANNOTATION</scope>
    <source>
        <strain evidence="11">CCAP 1055/1</strain>
    </source>
</reference>
<dbReference type="Gene3D" id="3.40.50.300">
    <property type="entry name" value="P-loop containing nucleotide triphosphate hydrolases"/>
    <property type="match status" value="2"/>
</dbReference>
<dbReference type="KEGG" id="pti:PHATRDRAFT_39714"/>
<keyword evidence="4" id="KW-0067">ATP-binding</keyword>
<evidence type="ECO:0000313" key="11">
    <source>
        <dbReference type="Proteomes" id="UP000000759"/>
    </source>
</evidence>
<dbReference type="InterPro" id="IPR011545">
    <property type="entry name" value="DEAD/DEAH_box_helicase_dom"/>
</dbReference>
<dbReference type="PROSITE" id="PS51194">
    <property type="entry name" value="HELICASE_CTER"/>
    <property type="match status" value="1"/>
</dbReference>
<dbReference type="GO" id="GO:0003676">
    <property type="term" value="F:nucleic acid binding"/>
    <property type="evidence" value="ECO:0007669"/>
    <property type="project" value="InterPro"/>
</dbReference>
<keyword evidence="1" id="KW-0547">Nucleotide-binding</keyword>
<dbReference type="GO" id="GO:0005524">
    <property type="term" value="F:ATP binding"/>
    <property type="evidence" value="ECO:0007669"/>
    <property type="project" value="UniProtKB-KW"/>
</dbReference>
<dbReference type="Pfam" id="PF00270">
    <property type="entry name" value="DEAD"/>
    <property type="match status" value="1"/>
</dbReference>
<evidence type="ECO:0000256" key="4">
    <source>
        <dbReference type="ARBA" id="ARBA00022840"/>
    </source>
</evidence>
<dbReference type="CDD" id="cd00268">
    <property type="entry name" value="DEADc"/>
    <property type="match status" value="1"/>
</dbReference>
<keyword evidence="2" id="KW-0378">Hydrolase</keyword>
<dbReference type="InterPro" id="IPR044742">
    <property type="entry name" value="DEAD/DEAH_RhlB"/>
</dbReference>